<keyword evidence="3" id="KW-1185">Reference proteome</keyword>
<keyword evidence="1" id="KW-1133">Transmembrane helix</keyword>
<reference evidence="2 3" key="1">
    <citation type="submission" date="2023-07" db="EMBL/GenBank/DDBJ databases">
        <title>Sorghum-associated microbial communities from plants grown in Nebraska, USA.</title>
        <authorList>
            <person name="Schachtman D."/>
        </authorList>
    </citation>
    <scope>NUCLEOTIDE SEQUENCE [LARGE SCALE GENOMIC DNA]</scope>
    <source>
        <strain evidence="2 3">DS1781</strain>
    </source>
</reference>
<proteinExistence type="predicted"/>
<accession>A0ABU1NKE2</accession>
<evidence type="ECO:0000313" key="3">
    <source>
        <dbReference type="Proteomes" id="UP001184230"/>
    </source>
</evidence>
<dbReference type="Pfam" id="PF16137">
    <property type="entry name" value="DUF4845"/>
    <property type="match status" value="1"/>
</dbReference>
<organism evidence="2 3">
    <name type="scientific">Variovorax soli</name>
    <dbReference type="NCBI Taxonomy" id="376815"/>
    <lineage>
        <taxon>Bacteria</taxon>
        <taxon>Pseudomonadati</taxon>
        <taxon>Pseudomonadota</taxon>
        <taxon>Betaproteobacteria</taxon>
        <taxon>Burkholderiales</taxon>
        <taxon>Comamonadaceae</taxon>
        <taxon>Variovorax</taxon>
    </lineage>
</organism>
<keyword evidence="2" id="KW-0808">Transferase</keyword>
<gene>
    <name evidence="2" type="ORF">J2739_004738</name>
</gene>
<name>A0ABU1NKE2_9BURK</name>
<protein>
    <submittedName>
        <fullName evidence="2">Sensor histidine kinase regulating citrate/malate metabolism</fullName>
    </submittedName>
</protein>
<dbReference type="RefSeq" id="WP_309906220.1">
    <property type="nucleotide sequence ID" value="NZ_JAVDRF010000013.1"/>
</dbReference>
<dbReference type="Proteomes" id="UP001184230">
    <property type="component" value="Unassembled WGS sequence"/>
</dbReference>
<dbReference type="GO" id="GO:0016301">
    <property type="term" value="F:kinase activity"/>
    <property type="evidence" value="ECO:0007669"/>
    <property type="project" value="UniProtKB-KW"/>
</dbReference>
<dbReference type="PROSITE" id="PS51257">
    <property type="entry name" value="PROKAR_LIPOPROTEIN"/>
    <property type="match status" value="1"/>
</dbReference>
<feature type="transmembrane region" description="Helical" evidence="1">
    <location>
        <begin position="12"/>
        <end position="36"/>
    </location>
</feature>
<keyword evidence="1" id="KW-0812">Transmembrane</keyword>
<evidence type="ECO:0000256" key="1">
    <source>
        <dbReference type="SAM" id="Phobius"/>
    </source>
</evidence>
<comment type="caution">
    <text evidence="2">The sequence shown here is derived from an EMBL/GenBank/DDBJ whole genome shotgun (WGS) entry which is preliminary data.</text>
</comment>
<sequence>MRASQSKGRQRGISFIGLLFVAIVLACVGVVVAQVIPTLIEYQAITKAANKAKEGTTVPEVRAIFDRAQAIDDFQSVAGKDLDVKKVGDKVVVSFAYQREIHLFGPAYLTLKYEGQSR</sequence>
<dbReference type="EMBL" id="JAVDRF010000013">
    <property type="protein sequence ID" value="MDR6538943.1"/>
    <property type="molecule type" value="Genomic_DNA"/>
</dbReference>
<evidence type="ECO:0000313" key="2">
    <source>
        <dbReference type="EMBL" id="MDR6538943.1"/>
    </source>
</evidence>
<keyword evidence="1" id="KW-0472">Membrane</keyword>
<dbReference type="InterPro" id="IPR032314">
    <property type="entry name" value="DUF4845"/>
</dbReference>
<keyword evidence="2" id="KW-0418">Kinase</keyword>